<accession>A0A412H7S1</accession>
<proteinExistence type="predicted"/>
<sequence length="65" mass="7605">MKPFLSFFQVIFRLLENAFAFKVKRPCVLLQMYLCLKSNALAFFSREKVFLLKNLAVKKLPHPNG</sequence>
<dbReference type="AlphaFoldDB" id="A0A412H7S1"/>
<comment type="caution">
    <text evidence="1">The sequence shown here is derived from an EMBL/GenBank/DDBJ whole genome shotgun (WGS) entry which is preliminary data.</text>
</comment>
<dbReference type="Proteomes" id="UP000285750">
    <property type="component" value="Unassembled WGS sequence"/>
</dbReference>
<organism evidence="1 2">
    <name type="scientific">Phocaeicola plebeius</name>
    <dbReference type="NCBI Taxonomy" id="310297"/>
    <lineage>
        <taxon>Bacteria</taxon>
        <taxon>Pseudomonadati</taxon>
        <taxon>Bacteroidota</taxon>
        <taxon>Bacteroidia</taxon>
        <taxon>Bacteroidales</taxon>
        <taxon>Bacteroidaceae</taxon>
        <taxon>Phocaeicola</taxon>
    </lineage>
</organism>
<name>A0A412H7S1_9BACT</name>
<protein>
    <submittedName>
        <fullName evidence="1">Uncharacterized protein</fullName>
    </submittedName>
</protein>
<evidence type="ECO:0000313" key="2">
    <source>
        <dbReference type="Proteomes" id="UP000285750"/>
    </source>
</evidence>
<reference evidence="1 2" key="1">
    <citation type="submission" date="2018-08" db="EMBL/GenBank/DDBJ databases">
        <title>A genome reference for cultivated species of the human gut microbiota.</title>
        <authorList>
            <person name="Zou Y."/>
            <person name="Xue W."/>
            <person name="Luo G."/>
        </authorList>
    </citation>
    <scope>NUCLEOTIDE SEQUENCE [LARGE SCALE GENOMIC DNA]</scope>
    <source>
        <strain evidence="1 2">AF24-16AC</strain>
    </source>
</reference>
<gene>
    <name evidence="1" type="ORF">DWY14_05085</name>
</gene>
<evidence type="ECO:0000313" key="1">
    <source>
        <dbReference type="EMBL" id="RGS08740.1"/>
    </source>
</evidence>
<dbReference type="EMBL" id="QRUY01000008">
    <property type="protein sequence ID" value="RGS08740.1"/>
    <property type="molecule type" value="Genomic_DNA"/>
</dbReference>